<dbReference type="SUPFAM" id="SSF55073">
    <property type="entry name" value="Nucleotide cyclase"/>
    <property type="match status" value="1"/>
</dbReference>
<dbReference type="PROSITE" id="PS50883">
    <property type="entry name" value="EAL"/>
    <property type="match status" value="1"/>
</dbReference>
<keyword evidence="4" id="KW-1185">Reference proteome</keyword>
<dbReference type="NCBIfam" id="TIGR00254">
    <property type="entry name" value="GGDEF"/>
    <property type="match status" value="1"/>
</dbReference>
<dbReference type="InterPro" id="IPR029787">
    <property type="entry name" value="Nucleotide_cyclase"/>
</dbReference>
<dbReference type="CDD" id="cd01949">
    <property type="entry name" value="GGDEF"/>
    <property type="match status" value="1"/>
</dbReference>
<dbReference type="EMBL" id="WMBQ01000001">
    <property type="protein sequence ID" value="MTD93899.1"/>
    <property type="molecule type" value="Genomic_DNA"/>
</dbReference>
<gene>
    <name evidence="3" type="ORF">GIW81_06065</name>
</gene>
<dbReference type="Proteomes" id="UP000440694">
    <property type="component" value="Unassembled WGS sequence"/>
</dbReference>
<dbReference type="SMART" id="SM00267">
    <property type="entry name" value="GGDEF"/>
    <property type="match status" value="1"/>
</dbReference>
<dbReference type="SUPFAM" id="SSF55781">
    <property type="entry name" value="GAF domain-like"/>
    <property type="match status" value="1"/>
</dbReference>
<dbReference type="PANTHER" id="PTHR33121:SF79">
    <property type="entry name" value="CYCLIC DI-GMP PHOSPHODIESTERASE PDED-RELATED"/>
    <property type="match status" value="1"/>
</dbReference>
<dbReference type="InterPro" id="IPR029016">
    <property type="entry name" value="GAF-like_dom_sf"/>
</dbReference>
<dbReference type="Pfam" id="PF00990">
    <property type="entry name" value="GGDEF"/>
    <property type="match status" value="1"/>
</dbReference>
<protein>
    <submittedName>
        <fullName evidence="3">EAL domain-containing protein</fullName>
    </submittedName>
</protein>
<dbReference type="InterPro" id="IPR050706">
    <property type="entry name" value="Cyclic-di-GMP_PDE-like"/>
</dbReference>
<dbReference type="GO" id="GO:0071111">
    <property type="term" value="F:cyclic-guanylate-specific phosphodiesterase activity"/>
    <property type="evidence" value="ECO:0007669"/>
    <property type="project" value="InterPro"/>
</dbReference>
<comment type="caution">
    <text evidence="3">The sequence shown here is derived from an EMBL/GenBank/DDBJ whole genome shotgun (WGS) entry which is preliminary data.</text>
</comment>
<evidence type="ECO:0000313" key="4">
    <source>
        <dbReference type="Proteomes" id="UP000440694"/>
    </source>
</evidence>
<dbReference type="AlphaFoldDB" id="A0A6I3KHV1"/>
<evidence type="ECO:0000259" key="1">
    <source>
        <dbReference type="PROSITE" id="PS50883"/>
    </source>
</evidence>
<dbReference type="Pfam" id="PF13185">
    <property type="entry name" value="GAF_2"/>
    <property type="match status" value="1"/>
</dbReference>
<dbReference type="CDD" id="cd01948">
    <property type="entry name" value="EAL"/>
    <property type="match status" value="1"/>
</dbReference>
<reference evidence="3 4" key="1">
    <citation type="submission" date="2019-11" db="EMBL/GenBank/DDBJ databases">
        <title>Identification of a novel strain.</title>
        <authorList>
            <person name="Xu Q."/>
            <person name="Wang G."/>
        </authorList>
    </citation>
    <scope>NUCLEOTIDE SEQUENCE [LARGE SCALE GENOMIC DNA]</scope>
    <source>
        <strain evidence="4">xq</strain>
    </source>
</reference>
<dbReference type="InterPro" id="IPR035919">
    <property type="entry name" value="EAL_sf"/>
</dbReference>
<dbReference type="SMART" id="SM00052">
    <property type="entry name" value="EAL"/>
    <property type="match status" value="1"/>
</dbReference>
<proteinExistence type="predicted"/>
<accession>A0A6I3KHV1</accession>
<feature type="domain" description="EAL" evidence="1">
    <location>
        <begin position="345"/>
        <end position="599"/>
    </location>
</feature>
<dbReference type="InterPro" id="IPR000160">
    <property type="entry name" value="GGDEF_dom"/>
</dbReference>
<sequence>MPDQLQQDILAMVARGCSVQETGEHICRHAERLADGVLCSIVTVDHAGLIHPLAGSSISPAYSAALDGIAIGPGVGSCGTAAALRKPVAVEDIFSDPLWAPYQGLAEMLHKAHGVQACWSSPIIQSDGRVLGAFGFYYKSRRGPTAKERAIVAKCVDLCALVLERDEARAENKRLTHIDILTGLGNRANFIQTLGEAYDAGKSPLALLLIDIDSLGHVNDISGQAVGDRVIRKIGQTIARIALPGMTFRVDADEFAVLLEGTEVDLSRISAEILQAVSGEETSQTDPLPFAPSVTCGGTFLAASTPCDASTFLQRADLALQHAKQTARGRFVLYNDDLASAIAQRFRALQTVTSALAENRIEAHYQPIIRLATREIVGLEALCRVRTPEGKIISAGQLAEAMEDLTLGNFLTDRMLALVARDIRYWLDQDIPLQHVGVNVSMADFLKGNLHERIVAAFKAHGAPLEHIVLEVTESVYMDGSDRIVARAIEQLRGEGLLVALDDFGTGFASLTHLLNFPVDMIKIDRSFVAQMATGRGEIVIKALLDMATGLGMRVVAEGVETTEQAIRLEHLGCVHAQGYLFGHAASREQTAEAFLRRPIRISA</sequence>
<dbReference type="Gene3D" id="3.20.20.450">
    <property type="entry name" value="EAL domain"/>
    <property type="match status" value="1"/>
</dbReference>
<dbReference type="Pfam" id="PF00563">
    <property type="entry name" value="EAL"/>
    <property type="match status" value="1"/>
</dbReference>
<dbReference type="InterPro" id="IPR043128">
    <property type="entry name" value="Rev_trsase/Diguanyl_cyclase"/>
</dbReference>
<dbReference type="SUPFAM" id="SSF141868">
    <property type="entry name" value="EAL domain-like"/>
    <property type="match status" value="1"/>
</dbReference>
<dbReference type="PROSITE" id="PS50887">
    <property type="entry name" value="GGDEF"/>
    <property type="match status" value="1"/>
</dbReference>
<name>A0A6I3KHV1_9HYPH</name>
<evidence type="ECO:0000313" key="3">
    <source>
        <dbReference type="EMBL" id="MTD93899.1"/>
    </source>
</evidence>
<evidence type="ECO:0000259" key="2">
    <source>
        <dbReference type="PROSITE" id="PS50887"/>
    </source>
</evidence>
<dbReference type="SMART" id="SM00065">
    <property type="entry name" value="GAF"/>
    <property type="match status" value="1"/>
</dbReference>
<dbReference type="InterPro" id="IPR001633">
    <property type="entry name" value="EAL_dom"/>
</dbReference>
<dbReference type="Gene3D" id="3.30.450.40">
    <property type="match status" value="1"/>
</dbReference>
<dbReference type="PANTHER" id="PTHR33121">
    <property type="entry name" value="CYCLIC DI-GMP PHOSPHODIESTERASE PDEF"/>
    <property type="match status" value="1"/>
</dbReference>
<organism evidence="3 4">
    <name type="scientific">Hyphomicrobium album</name>
    <dbReference type="NCBI Taxonomy" id="2665159"/>
    <lineage>
        <taxon>Bacteria</taxon>
        <taxon>Pseudomonadati</taxon>
        <taxon>Pseudomonadota</taxon>
        <taxon>Alphaproteobacteria</taxon>
        <taxon>Hyphomicrobiales</taxon>
        <taxon>Hyphomicrobiaceae</taxon>
        <taxon>Hyphomicrobium</taxon>
    </lineage>
</organism>
<dbReference type="RefSeq" id="WP_324614910.1">
    <property type="nucleotide sequence ID" value="NZ_WMBQ01000001.1"/>
</dbReference>
<dbReference type="Gene3D" id="3.30.70.270">
    <property type="match status" value="1"/>
</dbReference>
<dbReference type="InterPro" id="IPR003018">
    <property type="entry name" value="GAF"/>
</dbReference>
<feature type="domain" description="GGDEF" evidence="2">
    <location>
        <begin position="203"/>
        <end position="336"/>
    </location>
</feature>